<dbReference type="EMBL" id="JH126405">
    <property type="protein sequence ID" value="EGX88488.1"/>
    <property type="molecule type" value="Genomic_DNA"/>
</dbReference>
<dbReference type="Gene3D" id="1.10.20.10">
    <property type="entry name" value="Histone, subunit A"/>
    <property type="match status" value="1"/>
</dbReference>
<feature type="compositionally biased region" description="Polar residues" evidence="2">
    <location>
        <begin position="60"/>
        <end position="70"/>
    </location>
</feature>
<dbReference type="STRING" id="983644.G3JRD8"/>
<reference evidence="4 5" key="1">
    <citation type="journal article" date="2011" name="Genome Biol.">
        <title>Genome sequence of the insect pathogenic fungus Cordyceps militaris, a valued traditional Chinese medicine.</title>
        <authorList>
            <person name="Zheng P."/>
            <person name="Xia Y."/>
            <person name="Xiao G."/>
            <person name="Xiong C."/>
            <person name="Hu X."/>
            <person name="Zhang S."/>
            <person name="Zheng H."/>
            <person name="Huang Y."/>
            <person name="Zhou Y."/>
            <person name="Wang S."/>
            <person name="Zhao G.P."/>
            <person name="Liu X."/>
            <person name="St Leger R.J."/>
            <person name="Wang C."/>
        </authorList>
    </citation>
    <scope>NUCLEOTIDE SEQUENCE [LARGE SCALE GENOMIC DNA]</scope>
    <source>
        <strain evidence="4 5">CM01</strain>
    </source>
</reference>
<protein>
    <recommendedName>
        <fullName evidence="3">YAG7-like dimerisation domain-containing protein</fullName>
    </recommendedName>
</protein>
<dbReference type="InterPro" id="IPR009072">
    <property type="entry name" value="Histone-fold"/>
</dbReference>
<sequence>MGTKAYPKATLKKIIKAHSNHTLKKDADVSFSLVKEAAIQSKQSGERGLTTRSVKKATRISRQPHTTRSTKSGDRECDTTRSAGISLGGSNLWRNRDFAYDIVRSIIMAAATATQPLSKSARKKAAKAIERSDSPAPSTTSVAASADRADDVFESPYIKELQKNIRNVNKKIVNANKTDSLLAEHKGKTLDELVAAKILNTDQKTQILKKPGLAAQLATLEEQLAQYQRVHDQYVAQAAAEKAEFEKTIQKLRENVTVEVKEVFDKSFQENLLLLSQFLRLAAYRREEGRDPESDETQAIEGVLLAIYSGDSSAVAAMVKLLQGSAEQVVSVPGEKLESTYSDISTLAKGYTVAYPEASQATETETEGSAPTAPVTVLTEPNVVEIEAGAEALSISEAVPNGLANGNDLSISQEWVDVKAPQDAAHAAAAHVEATGARSWADDQPDGSTAAPPGTAQPNDGFHQVQRNKIRHEREGSGNFRGGRGRGEYRGRGGRGDGRGRGRGNNRNTNPNSAAPRPPRQEDQ</sequence>
<dbReference type="InterPro" id="IPR058602">
    <property type="entry name" value="YAG7_dimerisation_dom"/>
</dbReference>
<feature type="region of interest" description="Disordered" evidence="2">
    <location>
        <begin position="119"/>
        <end position="146"/>
    </location>
</feature>
<dbReference type="OMA" id="EEAWVDD"/>
<dbReference type="HOGENOM" id="CLU_031644_0_0_1"/>
<dbReference type="OrthoDB" id="5399559at2759"/>
<dbReference type="InParanoid" id="G3JRD8"/>
<feature type="compositionally biased region" description="Basic and acidic residues" evidence="2">
    <location>
        <begin position="485"/>
        <end position="500"/>
    </location>
</feature>
<gene>
    <name evidence="4" type="ORF">CCM_08532</name>
</gene>
<evidence type="ECO:0000256" key="1">
    <source>
        <dbReference type="SAM" id="Coils"/>
    </source>
</evidence>
<feature type="coiled-coil region" evidence="1">
    <location>
        <begin position="210"/>
        <end position="262"/>
    </location>
</feature>
<dbReference type="Proteomes" id="UP000001610">
    <property type="component" value="Unassembled WGS sequence"/>
</dbReference>
<dbReference type="Pfam" id="PF26434">
    <property type="entry name" value="YAG7_C"/>
    <property type="match status" value="1"/>
</dbReference>
<accession>G3JRD8</accession>
<organism evidence="4 5">
    <name type="scientific">Cordyceps militaris (strain CM01)</name>
    <name type="common">Caterpillar fungus</name>
    <dbReference type="NCBI Taxonomy" id="983644"/>
    <lineage>
        <taxon>Eukaryota</taxon>
        <taxon>Fungi</taxon>
        <taxon>Dikarya</taxon>
        <taxon>Ascomycota</taxon>
        <taxon>Pezizomycotina</taxon>
        <taxon>Sordariomycetes</taxon>
        <taxon>Hypocreomycetidae</taxon>
        <taxon>Hypocreales</taxon>
        <taxon>Cordycipitaceae</taxon>
        <taxon>Cordyceps</taxon>
    </lineage>
</organism>
<dbReference type="GO" id="GO:0046982">
    <property type="term" value="F:protein heterodimerization activity"/>
    <property type="evidence" value="ECO:0007669"/>
    <property type="project" value="InterPro"/>
</dbReference>
<dbReference type="VEuPathDB" id="FungiDB:CCM_08532"/>
<keyword evidence="5" id="KW-1185">Reference proteome</keyword>
<dbReference type="AlphaFoldDB" id="G3JRD8"/>
<evidence type="ECO:0000313" key="5">
    <source>
        <dbReference type="Proteomes" id="UP000001610"/>
    </source>
</evidence>
<evidence type="ECO:0000313" key="4">
    <source>
        <dbReference type="EMBL" id="EGX88488.1"/>
    </source>
</evidence>
<feature type="region of interest" description="Disordered" evidence="2">
    <location>
        <begin position="44"/>
        <end position="81"/>
    </location>
</feature>
<feature type="compositionally biased region" description="Low complexity" evidence="2">
    <location>
        <begin position="427"/>
        <end position="437"/>
    </location>
</feature>
<name>G3JRD8_CORMM</name>
<dbReference type="CDD" id="cd13732">
    <property type="entry name" value="HFD_CENP-W"/>
    <property type="match status" value="1"/>
</dbReference>
<proteinExistence type="predicted"/>
<feature type="domain" description="YAG7-like dimerisation" evidence="3">
    <location>
        <begin position="266"/>
        <end position="348"/>
    </location>
</feature>
<feature type="region of interest" description="Disordered" evidence="2">
    <location>
        <begin position="427"/>
        <end position="524"/>
    </location>
</feature>
<dbReference type="KEGG" id="cmt:CCM_08532"/>
<evidence type="ECO:0000256" key="2">
    <source>
        <dbReference type="SAM" id="MobiDB-lite"/>
    </source>
</evidence>
<keyword evidence="1" id="KW-0175">Coiled coil</keyword>
<dbReference type="GeneID" id="18170539"/>
<dbReference type="RefSeq" id="XP_006673733.1">
    <property type="nucleotide sequence ID" value="XM_006673670.1"/>
</dbReference>
<dbReference type="eggNOG" id="ENOG502S59W">
    <property type="taxonomic scope" value="Eukaryota"/>
</dbReference>
<feature type="compositionally biased region" description="Low complexity" evidence="2">
    <location>
        <begin position="134"/>
        <end position="146"/>
    </location>
</feature>
<evidence type="ECO:0000259" key="3">
    <source>
        <dbReference type="Pfam" id="PF26434"/>
    </source>
</evidence>